<dbReference type="RefSeq" id="WP_224478493.1">
    <property type="nucleotide sequence ID" value="NZ_JAIUJS010000004.1"/>
</dbReference>
<organism evidence="4 5">
    <name type="scientific">Winogradskyella vincentii</name>
    <dbReference type="NCBI Taxonomy" id="2877122"/>
    <lineage>
        <taxon>Bacteria</taxon>
        <taxon>Pseudomonadati</taxon>
        <taxon>Bacteroidota</taxon>
        <taxon>Flavobacteriia</taxon>
        <taxon>Flavobacteriales</taxon>
        <taxon>Flavobacteriaceae</taxon>
        <taxon>Winogradskyella</taxon>
    </lineage>
</organism>
<keyword evidence="1" id="KW-0808">Transferase</keyword>
<reference evidence="5" key="1">
    <citation type="submission" date="2023-07" db="EMBL/GenBank/DDBJ databases">
        <authorList>
            <person name="Yue Y."/>
        </authorList>
    </citation>
    <scope>NUCLEOTIDE SEQUENCE [LARGE SCALE GENOMIC DNA]</scope>
    <source>
        <strain evidence="5">2Y89</strain>
    </source>
</reference>
<comment type="caution">
    <text evidence="4">The sequence shown here is derived from an EMBL/GenBank/DDBJ whole genome shotgun (WGS) entry which is preliminary data.</text>
</comment>
<feature type="domain" description="Galactosyltransferase C-terminal" evidence="3">
    <location>
        <begin position="182"/>
        <end position="240"/>
    </location>
</feature>
<evidence type="ECO:0000259" key="2">
    <source>
        <dbReference type="Pfam" id="PF00535"/>
    </source>
</evidence>
<dbReference type="InterPro" id="IPR001173">
    <property type="entry name" value="Glyco_trans_2-like"/>
</dbReference>
<dbReference type="Gene3D" id="3.90.550.10">
    <property type="entry name" value="Spore Coat Polysaccharide Biosynthesis Protein SpsA, Chain A"/>
    <property type="match status" value="1"/>
</dbReference>
<feature type="domain" description="Glycosyltransferase 2-like" evidence="2">
    <location>
        <begin position="8"/>
        <end position="113"/>
    </location>
</feature>
<evidence type="ECO:0000313" key="4">
    <source>
        <dbReference type="EMBL" id="MCA0153535.1"/>
    </source>
</evidence>
<protein>
    <submittedName>
        <fullName evidence="4">Glycosyltransferase family 2 protein</fullName>
    </submittedName>
</protein>
<dbReference type="Proteomes" id="UP001198402">
    <property type="component" value="Unassembled WGS sequence"/>
</dbReference>
<dbReference type="PANTHER" id="PTHR43685">
    <property type="entry name" value="GLYCOSYLTRANSFERASE"/>
    <property type="match status" value="1"/>
</dbReference>
<dbReference type="InterPro" id="IPR029044">
    <property type="entry name" value="Nucleotide-diphossugar_trans"/>
</dbReference>
<dbReference type="EMBL" id="JAIUJS010000004">
    <property type="protein sequence ID" value="MCA0153535.1"/>
    <property type="molecule type" value="Genomic_DNA"/>
</dbReference>
<dbReference type="Pfam" id="PF00535">
    <property type="entry name" value="Glycos_transf_2"/>
    <property type="match status" value="1"/>
</dbReference>
<name>A0ABS7Y0T4_9FLAO</name>
<dbReference type="SUPFAM" id="SSF53448">
    <property type="entry name" value="Nucleotide-diphospho-sugar transferases"/>
    <property type="match status" value="1"/>
</dbReference>
<proteinExistence type="predicted"/>
<evidence type="ECO:0000313" key="5">
    <source>
        <dbReference type="Proteomes" id="UP001198402"/>
    </source>
</evidence>
<evidence type="ECO:0000256" key="1">
    <source>
        <dbReference type="ARBA" id="ARBA00022679"/>
    </source>
</evidence>
<dbReference type="InterPro" id="IPR027791">
    <property type="entry name" value="Galactosyl_T_C"/>
</dbReference>
<dbReference type="InterPro" id="IPR050834">
    <property type="entry name" value="Glycosyltransf_2"/>
</dbReference>
<evidence type="ECO:0000259" key="3">
    <source>
        <dbReference type="Pfam" id="PF02709"/>
    </source>
</evidence>
<accession>A0ABS7Y0T4</accession>
<dbReference type="Pfam" id="PF02709">
    <property type="entry name" value="Glyco_transf_7C"/>
    <property type="match status" value="1"/>
</dbReference>
<dbReference type="CDD" id="cd06420">
    <property type="entry name" value="GT2_Chondriotin_Pol_N"/>
    <property type="match status" value="1"/>
</dbReference>
<sequence length="275" mass="32030">MQFRPKASVIISTYNQPEWLELVLHSYHIQTLKSFEIIIADDGSNELTKLVIEAFSNISDLKVIHIWQEDNGFRKTRILNKAITASNSDYLIFTDGDCVAREDFVETHLKLRKSHTALSGGYFKLTKLISSRLSKSIISNQKCFNKDWLLEQGQPKSFKLNKLTKSKFKANLLNWITPTKATFDGMNVSCWKSDITAVNGFDERMQYGGEDREVGERMMNNGVKFLQVRYRTICVHLYHERPYKNEDNETLNQRIRHTTKRENAKWTEFGIESNF</sequence>
<gene>
    <name evidence="4" type="ORF">LBV24_09935</name>
</gene>
<dbReference type="PANTHER" id="PTHR43685:SF3">
    <property type="entry name" value="SLR2126 PROTEIN"/>
    <property type="match status" value="1"/>
</dbReference>
<keyword evidence="5" id="KW-1185">Reference proteome</keyword>